<dbReference type="InterPro" id="IPR029058">
    <property type="entry name" value="AB_hydrolase_fold"/>
</dbReference>
<keyword evidence="1" id="KW-1133">Transmembrane helix</keyword>
<name>A0ABS4TYI2_9PSEU</name>
<evidence type="ECO:0000313" key="4">
    <source>
        <dbReference type="Proteomes" id="UP001519332"/>
    </source>
</evidence>
<dbReference type="SUPFAM" id="SSF53474">
    <property type="entry name" value="alpha/beta-Hydrolases"/>
    <property type="match status" value="1"/>
</dbReference>
<keyword evidence="3" id="KW-0378">Hydrolase</keyword>
<dbReference type="EMBL" id="JAGINW010000001">
    <property type="protein sequence ID" value="MBP2329455.1"/>
    <property type="molecule type" value="Genomic_DNA"/>
</dbReference>
<dbReference type="GO" id="GO:0016787">
    <property type="term" value="F:hydrolase activity"/>
    <property type="evidence" value="ECO:0007669"/>
    <property type="project" value="UniProtKB-KW"/>
</dbReference>
<evidence type="ECO:0000256" key="1">
    <source>
        <dbReference type="SAM" id="Phobius"/>
    </source>
</evidence>
<gene>
    <name evidence="3" type="ORF">JOF56_009840</name>
</gene>
<evidence type="ECO:0000313" key="3">
    <source>
        <dbReference type="EMBL" id="MBP2329455.1"/>
    </source>
</evidence>
<keyword evidence="1" id="KW-0812">Transmembrane</keyword>
<reference evidence="3 4" key="1">
    <citation type="submission" date="2021-03" db="EMBL/GenBank/DDBJ databases">
        <title>Sequencing the genomes of 1000 actinobacteria strains.</title>
        <authorList>
            <person name="Klenk H.-P."/>
        </authorList>
    </citation>
    <scope>NUCLEOTIDE SEQUENCE [LARGE SCALE GENOMIC DNA]</scope>
    <source>
        <strain evidence="3 4">DSM 46670</strain>
    </source>
</reference>
<dbReference type="RefSeq" id="WP_209646243.1">
    <property type="nucleotide sequence ID" value="NZ_JAGINW010000001.1"/>
</dbReference>
<accession>A0ABS4TYI2</accession>
<sequence>MNDTTPTTRRQPPKAVIVMRAVPGAAAVVMTIAVAIIAWSALVASHPAYPVLLGAIGIAGVVLLVRCVRPRRTGRLRTVGRIAGVVILVLVLAVVAYLRPFPANDAGVVAAASTDTVEVSQRWDAWELRPRGKASTVGVVFLPGMLVDPRAYFPLLTPLVECGARVVVPTAPLGMALNGAQATAQAIEAAPDIGTWVVGGYSMGGNAAVSVAADNPDIDGLLIWASYPTVDMSKSDVAVISVYGTNDPFANTGNINDSRALLPADTRYVAVEGGVHAHFGDYTQPDDGAPGIDRATAERQIMEATVSFVESLRQD</sequence>
<protein>
    <submittedName>
        <fullName evidence="3">Dienelactone hydrolase</fullName>
    </submittedName>
</protein>
<evidence type="ECO:0000259" key="2">
    <source>
        <dbReference type="Pfam" id="PF12695"/>
    </source>
</evidence>
<feature type="transmembrane region" description="Helical" evidence="1">
    <location>
        <begin position="79"/>
        <end position="98"/>
    </location>
</feature>
<dbReference type="Gene3D" id="3.40.50.1820">
    <property type="entry name" value="alpha/beta hydrolase"/>
    <property type="match status" value="1"/>
</dbReference>
<keyword evidence="1" id="KW-0472">Membrane</keyword>
<feature type="transmembrane region" description="Helical" evidence="1">
    <location>
        <begin position="48"/>
        <end position="67"/>
    </location>
</feature>
<dbReference type="Pfam" id="PF12695">
    <property type="entry name" value="Abhydrolase_5"/>
    <property type="match status" value="1"/>
</dbReference>
<dbReference type="InterPro" id="IPR029059">
    <property type="entry name" value="AB_hydrolase_5"/>
</dbReference>
<dbReference type="Proteomes" id="UP001519332">
    <property type="component" value="Unassembled WGS sequence"/>
</dbReference>
<comment type="caution">
    <text evidence="3">The sequence shown here is derived from an EMBL/GenBank/DDBJ whole genome shotgun (WGS) entry which is preliminary data.</text>
</comment>
<feature type="domain" description="Alpha/beta hydrolase fold-5" evidence="2">
    <location>
        <begin position="138"/>
        <end position="284"/>
    </location>
</feature>
<keyword evidence="4" id="KW-1185">Reference proteome</keyword>
<feature type="transmembrane region" description="Helical" evidence="1">
    <location>
        <begin position="21"/>
        <end position="42"/>
    </location>
</feature>
<proteinExistence type="predicted"/>
<organism evidence="3 4">
    <name type="scientific">Kibdelosporangium banguiense</name>
    <dbReference type="NCBI Taxonomy" id="1365924"/>
    <lineage>
        <taxon>Bacteria</taxon>
        <taxon>Bacillati</taxon>
        <taxon>Actinomycetota</taxon>
        <taxon>Actinomycetes</taxon>
        <taxon>Pseudonocardiales</taxon>
        <taxon>Pseudonocardiaceae</taxon>
        <taxon>Kibdelosporangium</taxon>
    </lineage>
</organism>